<name>A0AB39CDG2_9VIRU</name>
<reference evidence="1" key="1">
    <citation type="submission" date="2024-07" db="EMBL/GenBank/DDBJ databases">
        <authorList>
            <person name="Bringhurst R.M."/>
            <person name="Homer T.E."/>
        </authorList>
    </citation>
    <scope>NUCLEOTIDE SEQUENCE</scope>
</reference>
<sequence length="100" mass="11254">MSRIVSKDFTVKRASIITLEGPVEKILALVAPGEYVVERDRSRDNVGFEKTGYVIKHSDPIRANNEGALYYADFVPSDNAFLFVQGSTPINFRVVYKVKK</sequence>
<accession>A0AB39CDG2</accession>
<protein>
    <submittedName>
        <fullName evidence="1">Uncharacterized protein</fullName>
    </submittedName>
</protein>
<proteinExistence type="predicted"/>
<organism evidence="1">
    <name type="scientific">Pseudomonas phage RVTF4</name>
    <dbReference type="NCBI Taxonomy" id="3236931"/>
    <lineage>
        <taxon>Viruses</taxon>
    </lineage>
</organism>
<evidence type="ECO:0000313" key="1">
    <source>
        <dbReference type="EMBL" id="XDJ14919.1"/>
    </source>
</evidence>
<dbReference type="EMBL" id="PQ015378">
    <property type="protein sequence ID" value="XDJ14919.1"/>
    <property type="molecule type" value="Genomic_DNA"/>
</dbReference>